<keyword evidence="5" id="KW-1185">Reference proteome</keyword>
<dbReference type="InterPro" id="IPR011701">
    <property type="entry name" value="MFS"/>
</dbReference>
<dbReference type="Gene3D" id="1.20.1250.20">
    <property type="entry name" value="MFS general substrate transporter like domains"/>
    <property type="match status" value="1"/>
</dbReference>
<dbReference type="Proteomes" id="UP001153387">
    <property type="component" value="Unassembled WGS sequence"/>
</dbReference>
<evidence type="ECO:0000313" key="4">
    <source>
        <dbReference type="EMBL" id="MDG0794474.1"/>
    </source>
</evidence>
<feature type="transmembrane region" description="Helical" evidence="3">
    <location>
        <begin position="169"/>
        <end position="187"/>
    </location>
</feature>
<feature type="transmembrane region" description="Helical" evidence="3">
    <location>
        <begin position="285"/>
        <end position="304"/>
    </location>
</feature>
<gene>
    <name evidence="4" type="ORF">OMP38_29295</name>
</gene>
<feature type="transmembrane region" description="Helical" evidence="3">
    <location>
        <begin position="249"/>
        <end position="273"/>
    </location>
</feature>
<keyword evidence="3" id="KW-0472">Membrane</keyword>
<evidence type="ECO:0000313" key="5">
    <source>
        <dbReference type="Proteomes" id="UP001153387"/>
    </source>
</evidence>
<feature type="transmembrane region" description="Helical" evidence="3">
    <location>
        <begin position="45"/>
        <end position="70"/>
    </location>
</feature>
<feature type="region of interest" description="Disordered" evidence="2">
    <location>
        <begin position="493"/>
        <end position="514"/>
    </location>
</feature>
<dbReference type="GO" id="GO:0005886">
    <property type="term" value="C:plasma membrane"/>
    <property type="evidence" value="ECO:0007669"/>
    <property type="project" value="UniProtKB-SubCell"/>
</dbReference>
<feature type="transmembrane region" description="Helical" evidence="3">
    <location>
        <begin position="109"/>
        <end position="128"/>
    </location>
</feature>
<dbReference type="PANTHER" id="PTHR23526:SF2">
    <property type="entry name" value="MAJOR FACILITATOR SUPERFAMILY (MFS) PROFILE DOMAIN-CONTAINING PROTEIN"/>
    <property type="match status" value="1"/>
</dbReference>
<dbReference type="SUPFAM" id="SSF103473">
    <property type="entry name" value="MFS general substrate transporter"/>
    <property type="match status" value="1"/>
</dbReference>
<reference evidence="4 5" key="1">
    <citation type="submission" date="2022-10" db="EMBL/GenBank/DDBJ databases">
        <title>Comparative genomic analysis of Cohnella hashimotonis sp. nov., isolated from the International Space Station.</title>
        <authorList>
            <person name="Simpson A."/>
            <person name="Venkateswaran K."/>
        </authorList>
    </citation>
    <scope>NUCLEOTIDE SEQUENCE [LARGE SCALE GENOMIC DNA]</scope>
    <source>
        <strain evidence="4 5">DSM 18997</strain>
    </source>
</reference>
<comment type="subcellular location">
    <subcellularLocation>
        <location evidence="1">Cell membrane</location>
        <topology evidence="1">Multi-pass membrane protein</topology>
    </subcellularLocation>
</comment>
<evidence type="ECO:0000256" key="1">
    <source>
        <dbReference type="ARBA" id="ARBA00004651"/>
    </source>
</evidence>
<dbReference type="RefSeq" id="WP_277568214.1">
    <property type="nucleotide sequence ID" value="NZ_JAPDHZ010000006.1"/>
</dbReference>
<feature type="transmembrane region" description="Helical" evidence="3">
    <location>
        <begin position="336"/>
        <end position="360"/>
    </location>
</feature>
<feature type="transmembrane region" description="Helical" evidence="3">
    <location>
        <begin position="76"/>
        <end position="97"/>
    </location>
</feature>
<dbReference type="InterPro" id="IPR052528">
    <property type="entry name" value="Sugar_transport-like"/>
</dbReference>
<feature type="transmembrane region" description="Helical" evidence="3">
    <location>
        <begin position="199"/>
        <end position="222"/>
    </location>
</feature>
<dbReference type="PANTHER" id="PTHR23526">
    <property type="entry name" value="INTEGRAL MEMBRANE TRANSPORT PROTEIN-RELATED"/>
    <property type="match status" value="1"/>
</dbReference>
<feature type="transmembrane region" description="Helical" evidence="3">
    <location>
        <begin position="311"/>
        <end position="330"/>
    </location>
</feature>
<proteinExistence type="predicted"/>
<comment type="caution">
    <text evidence="4">The sequence shown here is derived from an EMBL/GenBank/DDBJ whole genome shotgun (WGS) entry which is preliminary data.</text>
</comment>
<keyword evidence="3" id="KW-0812">Transmembrane</keyword>
<keyword evidence="3" id="KW-1133">Transmembrane helix</keyword>
<protein>
    <submittedName>
        <fullName evidence="4">MFS transporter</fullName>
    </submittedName>
</protein>
<name>A0A9X4KLJ0_9BACL</name>
<organism evidence="4 5">
    <name type="scientific">Cohnella ginsengisoli</name>
    <dbReference type="NCBI Taxonomy" id="425004"/>
    <lineage>
        <taxon>Bacteria</taxon>
        <taxon>Bacillati</taxon>
        <taxon>Bacillota</taxon>
        <taxon>Bacilli</taxon>
        <taxon>Bacillales</taxon>
        <taxon>Paenibacillaceae</taxon>
        <taxon>Cohnella</taxon>
    </lineage>
</organism>
<sequence length="514" mass="55894">MPGTSSKSSRFPLLGHERGREFTDVGRAEDEPRATKTTKLDRQALLLLAVNALFTCGNALSATFVNIFIWKIKHDYALLGWFAVVHQLSMSLTFWLAGKWVKEGNKMNALRGGVIAAAAFYGLVLAFGTRAADAVPILGLVQGISSGLFWLSFNIVYFEITGPGNRDRFNGWAGLLGSLSGMLAPWLSGLLISSSGGNAGYRLIFAISLAIFVAGAALTFGLHKREPSGRYDWRLGLGSLLRKGNPWRAISGAMVAQGLREGIFGFVIALLVYTSTGSEMKLGSFSLYTSAAALLSFWIAGRLLKPSRRFWGMLTGALMMTLFIVPLLWGTGYSELLIFGLGTAIFVPLFSIPSVSVVFDQIGGNEADVKQREERVILRELALNAGRFVGALTFIVCVSVSANPVIIRVLLLVFGSSPAAGLGAAPQASAECGYRADKSRAMRRVSFIRVVWLHNYIYAGTIITDTSLYTVNKKASEVDEPAWIPFYVKGADAPQPRRHEPDVPILRRSRGRRP</sequence>
<evidence type="ECO:0000256" key="3">
    <source>
        <dbReference type="SAM" id="Phobius"/>
    </source>
</evidence>
<feature type="transmembrane region" description="Helical" evidence="3">
    <location>
        <begin position="134"/>
        <end position="157"/>
    </location>
</feature>
<evidence type="ECO:0000256" key="2">
    <source>
        <dbReference type="SAM" id="MobiDB-lite"/>
    </source>
</evidence>
<dbReference type="GO" id="GO:0022857">
    <property type="term" value="F:transmembrane transporter activity"/>
    <property type="evidence" value="ECO:0007669"/>
    <property type="project" value="InterPro"/>
</dbReference>
<dbReference type="AlphaFoldDB" id="A0A9X4KLJ0"/>
<accession>A0A9X4KLJ0</accession>
<dbReference type="Pfam" id="PF07690">
    <property type="entry name" value="MFS_1"/>
    <property type="match status" value="1"/>
</dbReference>
<dbReference type="InterPro" id="IPR036259">
    <property type="entry name" value="MFS_trans_sf"/>
</dbReference>
<dbReference type="EMBL" id="JAPDHZ010000006">
    <property type="protein sequence ID" value="MDG0794474.1"/>
    <property type="molecule type" value="Genomic_DNA"/>
</dbReference>
<feature type="transmembrane region" description="Helical" evidence="3">
    <location>
        <begin position="381"/>
        <end position="402"/>
    </location>
</feature>